<evidence type="ECO:0000313" key="1">
    <source>
        <dbReference type="EMBL" id="TMS16485.1"/>
    </source>
</evidence>
<comment type="caution">
    <text evidence="1">The sequence shown here is derived from an EMBL/GenBank/DDBJ whole genome shotgun (WGS) entry which is preliminary data.</text>
</comment>
<dbReference type="EMBL" id="CM011681">
    <property type="protein sequence ID" value="TMS16485.1"/>
    <property type="molecule type" value="Genomic_DNA"/>
</dbReference>
<organism evidence="1 2">
    <name type="scientific">Larimichthys crocea</name>
    <name type="common">Large yellow croaker</name>
    <name type="synonym">Pseudosciaena crocea</name>
    <dbReference type="NCBI Taxonomy" id="215358"/>
    <lineage>
        <taxon>Eukaryota</taxon>
        <taxon>Metazoa</taxon>
        <taxon>Chordata</taxon>
        <taxon>Craniata</taxon>
        <taxon>Vertebrata</taxon>
        <taxon>Euteleostomi</taxon>
        <taxon>Actinopterygii</taxon>
        <taxon>Neopterygii</taxon>
        <taxon>Teleostei</taxon>
        <taxon>Neoteleostei</taxon>
        <taxon>Acanthomorphata</taxon>
        <taxon>Eupercaria</taxon>
        <taxon>Sciaenidae</taxon>
        <taxon>Larimichthys</taxon>
    </lineage>
</organism>
<gene>
    <name evidence="1" type="ORF">E3U43_013778</name>
</gene>
<keyword evidence="2" id="KW-1185">Reference proteome</keyword>
<sequence length="132" mass="14378">MTASMTYENIEDHAIEGIFIYPLEENSIVVGFESMISSQIITLQIKDKAKIDDCYLDCCNTSNGALHSGTGHIVMDEDLERTVLVVNLGIIPPMETVHILVSTSSELSTLPSGGIRVSSPPVCTPRVQRTIN</sequence>
<name>A0ACD3RAQ4_LARCR</name>
<evidence type="ECO:0000313" key="2">
    <source>
        <dbReference type="Proteomes" id="UP000793456"/>
    </source>
</evidence>
<protein>
    <submittedName>
        <fullName evidence="1">Uncharacterized protein</fullName>
    </submittedName>
</protein>
<reference evidence="1" key="1">
    <citation type="submission" date="2018-11" db="EMBL/GenBank/DDBJ databases">
        <title>The sequence and de novo assembly of Larimichthys crocea genome using PacBio and Hi-C technologies.</title>
        <authorList>
            <person name="Xu P."/>
            <person name="Chen B."/>
            <person name="Zhou Z."/>
            <person name="Ke Q."/>
            <person name="Wu Y."/>
            <person name="Bai H."/>
            <person name="Pu F."/>
        </authorList>
    </citation>
    <scope>NUCLEOTIDE SEQUENCE</scope>
    <source>
        <tissue evidence="1">Muscle</tissue>
    </source>
</reference>
<dbReference type="Proteomes" id="UP000793456">
    <property type="component" value="Chromosome VIII"/>
</dbReference>
<accession>A0ACD3RAQ4</accession>
<proteinExistence type="predicted"/>